<organism evidence="1">
    <name type="scientific">bioreactor metagenome</name>
    <dbReference type="NCBI Taxonomy" id="1076179"/>
    <lineage>
        <taxon>unclassified sequences</taxon>
        <taxon>metagenomes</taxon>
        <taxon>ecological metagenomes</taxon>
    </lineage>
</organism>
<name>A0A645B5B6_9ZZZZ</name>
<protein>
    <submittedName>
        <fullName evidence="1">Uncharacterized protein</fullName>
    </submittedName>
</protein>
<proteinExistence type="predicted"/>
<sequence length="84" mass="10006">MHLSDKTGHYTARNLINRDFEFQVERLYYTSVDHPDIIAIVSRCCCYQTEHIHVRDALVYNYRFAVVILEQFQSLLVALRLFEP</sequence>
<reference evidence="1" key="1">
    <citation type="submission" date="2019-08" db="EMBL/GenBank/DDBJ databases">
        <authorList>
            <person name="Kucharzyk K."/>
            <person name="Murdoch R.W."/>
            <person name="Higgins S."/>
            <person name="Loffler F."/>
        </authorList>
    </citation>
    <scope>NUCLEOTIDE SEQUENCE</scope>
</reference>
<comment type="caution">
    <text evidence="1">The sequence shown here is derived from an EMBL/GenBank/DDBJ whole genome shotgun (WGS) entry which is preliminary data.</text>
</comment>
<evidence type="ECO:0000313" key="1">
    <source>
        <dbReference type="EMBL" id="MPM60619.1"/>
    </source>
</evidence>
<dbReference type="EMBL" id="VSSQ01017893">
    <property type="protein sequence ID" value="MPM60619.1"/>
    <property type="molecule type" value="Genomic_DNA"/>
</dbReference>
<accession>A0A645B5B6</accession>
<gene>
    <name evidence="1" type="ORF">SDC9_107471</name>
</gene>
<dbReference type="AlphaFoldDB" id="A0A645B5B6"/>